<organism evidence="1">
    <name type="scientific">marine metagenome</name>
    <dbReference type="NCBI Taxonomy" id="408172"/>
    <lineage>
        <taxon>unclassified sequences</taxon>
        <taxon>metagenomes</taxon>
        <taxon>ecological metagenomes</taxon>
    </lineage>
</organism>
<name>A0A381R0U8_9ZZZZ</name>
<dbReference type="EMBL" id="UINC01001630">
    <property type="protein sequence ID" value="SUZ85322.1"/>
    <property type="molecule type" value="Genomic_DNA"/>
</dbReference>
<gene>
    <name evidence="1" type="ORF">METZ01_LOCUS38176</name>
</gene>
<evidence type="ECO:0000313" key="1">
    <source>
        <dbReference type="EMBL" id="SUZ85322.1"/>
    </source>
</evidence>
<proteinExistence type="predicted"/>
<accession>A0A381R0U8</accession>
<dbReference type="AlphaFoldDB" id="A0A381R0U8"/>
<reference evidence="1" key="1">
    <citation type="submission" date="2018-05" db="EMBL/GenBank/DDBJ databases">
        <authorList>
            <person name="Lanie J.A."/>
            <person name="Ng W.-L."/>
            <person name="Kazmierczak K.M."/>
            <person name="Andrzejewski T.M."/>
            <person name="Davidsen T.M."/>
            <person name="Wayne K.J."/>
            <person name="Tettelin H."/>
            <person name="Glass J.I."/>
            <person name="Rusch D."/>
            <person name="Podicherti R."/>
            <person name="Tsui H.-C.T."/>
            <person name="Winkler M.E."/>
        </authorList>
    </citation>
    <scope>NUCLEOTIDE SEQUENCE</scope>
</reference>
<protein>
    <submittedName>
        <fullName evidence="1">Uncharacterized protein</fullName>
    </submittedName>
</protein>
<sequence length="59" mass="6837">MVDIPQTGIRDNYAWPTAFPYVKDIHDMTVTDNEGNEFSIALQIWIGDQNWIITTRINP</sequence>